<organism evidence="2 3">
    <name type="scientific">Lignipirellula cremea</name>
    <dbReference type="NCBI Taxonomy" id="2528010"/>
    <lineage>
        <taxon>Bacteria</taxon>
        <taxon>Pseudomonadati</taxon>
        <taxon>Planctomycetota</taxon>
        <taxon>Planctomycetia</taxon>
        <taxon>Pirellulales</taxon>
        <taxon>Pirellulaceae</taxon>
        <taxon>Lignipirellula</taxon>
    </lineage>
</organism>
<accession>A0A518DZN2</accession>
<gene>
    <name evidence="2" type="ORF">Pla8534_51210</name>
</gene>
<dbReference type="AlphaFoldDB" id="A0A518DZN2"/>
<reference evidence="2 3" key="1">
    <citation type="submission" date="2019-02" db="EMBL/GenBank/DDBJ databases">
        <title>Deep-cultivation of Planctomycetes and their phenomic and genomic characterization uncovers novel biology.</title>
        <authorList>
            <person name="Wiegand S."/>
            <person name="Jogler M."/>
            <person name="Boedeker C."/>
            <person name="Pinto D."/>
            <person name="Vollmers J."/>
            <person name="Rivas-Marin E."/>
            <person name="Kohn T."/>
            <person name="Peeters S.H."/>
            <person name="Heuer A."/>
            <person name="Rast P."/>
            <person name="Oberbeckmann S."/>
            <person name="Bunk B."/>
            <person name="Jeske O."/>
            <person name="Meyerdierks A."/>
            <person name="Storesund J.E."/>
            <person name="Kallscheuer N."/>
            <person name="Luecker S."/>
            <person name="Lage O.M."/>
            <person name="Pohl T."/>
            <person name="Merkel B.J."/>
            <person name="Hornburger P."/>
            <person name="Mueller R.-W."/>
            <person name="Bruemmer F."/>
            <person name="Labrenz M."/>
            <person name="Spormann A.M."/>
            <person name="Op den Camp H."/>
            <person name="Overmann J."/>
            <person name="Amann R."/>
            <person name="Jetten M.S.M."/>
            <person name="Mascher T."/>
            <person name="Medema M.H."/>
            <person name="Devos D.P."/>
            <person name="Kaster A.-K."/>
            <person name="Ovreas L."/>
            <person name="Rohde M."/>
            <person name="Galperin M.Y."/>
            <person name="Jogler C."/>
        </authorList>
    </citation>
    <scope>NUCLEOTIDE SEQUENCE [LARGE SCALE GENOMIC DNA]</scope>
    <source>
        <strain evidence="2 3">Pla85_3_4</strain>
    </source>
</reference>
<dbReference type="RefSeq" id="WP_145056061.1">
    <property type="nucleotide sequence ID" value="NZ_CP036433.1"/>
</dbReference>
<feature type="signal peptide" evidence="1">
    <location>
        <begin position="1"/>
        <end position="23"/>
    </location>
</feature>
<dbReference type="KEGG" id="lcre:Pla8534_51210"/>
<keyword evidence="3" id="KW-1185">Reference proteome</keyword>
<keyword evidence="1" id="KW-0732">Signal</keyword>
<dbReference type="Proteomes" id="UP000317648">
    <property type="component" value="Chromosome"/>
</dbReference>
<evidence type="ECO:0000313" key="3">
    <source>
        <dbReference type="Proteomes" id="UP000317648"/>
    </source>
</evidence>
<protein>
    <submittedName>
        <fullName evidence="2">Uncharacterized protein</fullName>
    </submittedName>
</protein>
<proteinExistence type="predicted"/>
<dbReference type="EMBL" id="CP036433">
    <property type="protein sequence ID" value="QDU97275.1"/>
    <property type="molecule type" value="Genomic_DNA"/>
</dbReference>
<evidence type="ECO:0000313" key="2">
    <source>
        <dbReference type="EMBL" id="QDU97275.1"/>
    </source>
</evidence>
<name>A0A518DZN2_9BACT</name>
<sequence length="190" mass="21754" precursor="true">MRFLCLAPVLLCLFVAVATPSFAQATREELTLKKSTSSTTDPPEVPLPDVNHYKFSQRDFSNSRRTPVLFLSRVEITTIDFRRYKQMLVEDVIFDYNTGDILRLETDPPEVRGQLEVFSGVQILAAAFKDRSGIMYYYAQDLETGRLRPASRPLIVTDDVIKKADRERVKLAAEYGEDLVKRKPPEAYEK</sequence>
<feature type="chain" id="PRO_5021895499" evidence="1">
    <location>
        <begin position="24"/>
        <end position="190"/>
    </location>
</feature>
<evidence type="ECO:0000256" key="1">
    <source>
        <dbReference type="SAM" id="SignalP"/>
    </source>
</evidence>